<evidence type="ECO:0000313" key="2">
    <source>
        <dbReference type="Proteomes" id="UP000585638"/>
    </source>
</evidence>
<dbReference type="Proteomes" id="UP000585638">
    <property type="component" value="Unassembled WGS sequence"/>
</dbReference>
<keyword evidence="2" id="KW-1185">Reference proteome</keyword>
<dbReference type="AlphaFoldDB" id="A0A7W9NI92"/>
<gene>
    <name evidence="1" type="ORF">BJ998_004257</name>
</gene>
<accession>A0A7W9NI92</accession>
<proteinExistence type="predicted"/>
<name>A0A7W9NI92_9PSEU</name>
<comment type="caution">
    <text evidence="1">The sequence shown here is derived from an EMBL/GenBank/DDBJ whole genome shotgun (WGS) entry which is preliminary data.</text>
</comment>
<sequence length="57" mass="6536">MLSFYSPRTTRGRIGLRGRNSADTPVPLADERIEFEVELALRARLLAYLNRCRDQLG</sequence>
<reference evidence="1 2" key="1">
    <citation type="submission" date="2020-08" db="EMBL/GenBank/DDBJ databases">
        <title>Sequencing the genomes of 1000 actinobacteria strains.</title>
        <authorList>
            <person name="Klenk H.-P."/>
        </authorList>
    </citation>
    <scope>NUCLEOTIDE SEQUENCE [LARGE SCALE GENOMIC DNA]</scope>
    <source>
        <strain evidence="1 2">DSM 43851</strain>
    </source>
</reference>
<dbReference type="EMBL" id="JACHIR010000001">
    <property type="protein sequence ID" value="MBB5893061.1"/>
    <property type="molecule type" value="Genomic_DNA"/>
</dbReference>
<protein>
    <submittedName>
        <fullName evidence="1">Uncharacterized protein</fullName>
    </submittedName>
</protein>
<evidence type="ECO:0000313" key="1">
    <source>
        <dbReference type="EMBL" id="MBB5893061.1"/>
    </source>
</evidence>
<organism evidence="1 2">
    <name type="scientific">Kutzneria kofuensis</name>
    <dbReference type="NCBI Taxonomy" id="103725"/>
    <lineage>
        <taxon>Bacteria</taxon>
        <taxon>Bacillati</taxon>
        <taxon>Actinomycetota</taxon>
        <taxon>Actinomycetes</taxon>
        <taxon>Pseudonocardiales</taxon>
        <taxon>Pseudonocardiaceae</taxon>
        <taxon>Kutzneria</taxon>
    </lineage>
</organism>